<evidence type="ECO:0000256" key="4">
    <source>
        <dbReference type="SAM" id="Phobius"/>
    </source>
</evidence>
<name>A0ABW5DH75_9HYPH</name>
<dbReference type="SUPFAM" id="SSF103473">
    <property type="entry name" value="MFS general substrate transporter"/>
    <property type="match status" value="1"/>
</dbReference>
<dbReference type="Proteomes" id="UP001597373">
    <property type="component" value="Unassembled WGS sequence"/>
</dbReference>
<reference evidence="7" key="1">
    <citation type="journal article" date="2019" name="Int. J. Syst. Evol. Microbiol.">
        <title>The Global Catalogue of Microorganisms (GCM) 10K type strain sequencing project: providing services to taxonomists for standard genome sequencing and annotation.</title>
        <authorList>
            <consortium name="The Broad Institute Genomics Platform"/>
            <consortium name="The Broad Institute Genome Sequencing Center for Infectious Disease"/>
            <person name="Wu L."/>
            <person name="Ma J."/>
        </authorList>
    </citation>
    <scope>NUCLEOTIDE SEQUENCE [LARGE SCALE GENOMIC DNA]</scope>
    <source>
        <strain evidence="7">KCTC 23707</strain>
    </source>
</reference>
<keyword evidence="2 4" id="KW-1133">Transmembrane helix</keyword>
<dbReference type="PANTHER" id="PTHR23534:SF1">
    <property type="entry name" value="MAJOR FACILITATOR SUPERFAMILY PROTEIN"/>
    <property type="match status" value="1"/>
</dbReference>
<feature type="transmembrane region" description="Helical" evidence="4">
    <location>
        <begin position="311"/>
        <end position="335"/>
    </location>
</feature>
<evidence type="ECO:0000256" key="1">
    <source>
        <dbReference type="ARBA" id="ARBA00022692"/>
    </source>
</evidence>
<feature type="transmembrane region" description="Helical" evidence="4">
    <location>
        <begin position="260"/>
        <end position="278"/>
    </location>
</feature>
<feature type="transmembrane region" description="Helical" evidence="4">
    <location>
        <begin position="168"/>
        <end position="192"/>
    </location>
</feature>
<evidence type="ECO:0000313" key="7">
    <source>
        <dbReference type="Proteomes" id="UP001597373"/>
    </source>
</evidence>
<feature type="transmembrane region" description="Helical" evidence="4">
    <location>
        <begin position="374"/>
        <end position="392"/>
    </location>
</feature>
<dbReference type="InterPro" id="IPR020846">
    <property type="entry name" value="MFS_dom"/>
</dbReference>
<feature type="transmembrane region" description="Helical" evidence="4">
    <location>
        <begin position="285"/>
        <end position="305"/>
    </location>
</feature>
<evidence type="ECO:0000313" key="6">
    <source>
        <dbReference type="EMBL" id="MFD2260060.1"/>
    </source>
</evidence>
<proteinExistence type="predicted"/>
<feature type="transmembrane region" description="Helical" evidence="4">
    <location>
        <begin position="221"/>
        <end position="248"/>
    </location>
</feature>
<keyword evidence="1 4" id="KW-0812">Transmembrane</keyword>
<dbReference type="PANTHER" id="PTHR23534">
    <property type="entry name" value="MFS PERMEASE"/>
    <property type="match status" value="1"/>
</dbReference>
<feature type="transmembrane region" description="Helical" evidence="4">
    <location>
        <begin position="16"/>
        <end position="43"/>
    </location>
</feature>
<sequence>MTVADSYRVARHNAGVLFGAQAVVGAGQPIVMSMGGLAGAYLLGADKSLATAPITAFTLGTAFFAIPAAMLMRRAGRRAGFIAGAGVTALGGLVATLALFQNLFWVFALGLLIIGCGSSFLQQYRFAAADGAPSDFRPKAISWVMLGGIVAAVLGPQVVIYTRDLFEPVLFAGSFASIIGLAAVGAAILSFLKPAELKIAEGQGGAAPARPLGEILRQRRLVTAVVCGVSSFSLMNFVMVGAPLAMIGCGFSPDEAALGISWHMVAMYGPSFFTGHLITRFGKDLMVAVGLFLIMGAGAVALSGIELWQFWLSLVLLGVGWNFGFIGATAMLADCYRPSEKNKVEGVHDFVLFLVVSIGSLLSGTVYNTFGWETLNWIVFPIAGFSLLVLALNRTRAQPARRGA</sequence>
<feature type="transmembrane region" description="Helical" evidence="4">
    <location>
        <begin position="103"/>
        <end position="121"/>
    </location>
</feature>
<feature type="transmembrane region" description="Helical" evidence="4">
    <location>
        <begin position="347"/>
        <end position="368"/>
    </location>
</feature>
<dbReference type="InterPro" id="IPR011701">
    <property type="entry name" value="MFS"/>
</dbReference>
<feature type="transmembrane region" description="Helical" evidence="4">
    <location>
        <begin position="79"/>
        <end position="97"/>
    </location>
</feature>
<organism evidence="6 7">
    <name type="scientific">Chelativorans composti</name>
    <dbReference type="NCBI Taxonomy" id="768533"/>
    <lineage>
        <taxon>Bacteria</taxon>
        <taxon>Pseudomonadati</taxon>
        <taxon>Pseudomonadota</taxon>
        <taxon>Alphaproteobacteria</taxon>
        <taxon>Hyphomicrobiales</taxon>
        <taxon>Phyllobacteriaceae</taxon>
        <taxon>Chelativorans</taxon>
    </lineage>
</organism>
<gene>
    <name evidence="6" type="ORF">ACFSMZ_09810</name>
</gene>
<feature type="domain" description="Major facilitator superfamily (MFS) profile" evidence="5">
    <location>
        <begin position="219"/>
        <end position="404"/>
    </location>
</feature>
<dbReference type="Gene3D" id="1.20.1250.20">
    <property type="entry name" value="MFS general substrate transporter like domains"/>
    <property type="match status" value="1"/>
</dbReference>
<accession>A0ABW5DH75</accession>
<protein>
    <submittedName>
        <fullName evidence="6">MFS transporter</fullName>
    </submittedName>
</protein>
<feature type="transmembrane region" description="Helical" evidence="4">
    <location>
        <begin position="141"/>
        <end position="162"/>
    </location>
</feature>
<keyword evidence="7" id="KW-1185">Reference proteome</keyword>
<evidence type="ECO:0000256" key="3">
    <source>
        <dbReference type="ARBA" id="ARBA00023136"/>
    </source>
</evidence>
<dbReference type="EMBL" id="JBHUIR010000034">
    <property type="protein sequence ID" value="MFD2260060.1"/>
    <property type="molecule type" value="Genomic_DNA"/>
</dbReference>
<evidence type="ECO:0000256" key="2">
    <source>
        <dbReference type="ARBA" id="ARBA00022989"/>
    </source>
</evidence>
<keyword evidence="3 4" id="KW-0472">Membrane</keyword>
<dbReference type="Pfam" id="PF07690">
    <property type="entry name" value="MFS_1"/>
    <property type="match status" value="1"/>
</dbReference>
<dbReference type="InterPro" id="IPR036259">
    <property type="entry name" value="MFS_trans_sf"/>
</dbReference>
<comment type="caution">
    <text evidence="6">The sequence shown here is derived from an EMBL/GenBank/DDBJ whole genome shotgun (WGS) entry which is preliminary data.</text>
</comment>
<feature type="transmembrane region" description="Helical" evidence="4">
    <location>
        <begin position="49"/>
        <end position="72"/>
    </location>
</feature>
<dbReference type="RefSeq" id="WP_345100623.1">
    <property type="nucleotide sequence ID" value="NZ_BAABGS010000075.1"/>
</dbReference>
<dbReference type="PROSITE" id="PS50850">
    <property type="entry name" value="MFS"/>
    <property type="match status" value="1"/>
</dbReference>
<evidence type="ECO:0000259" key="5">
    <source>
        <dbReference type="PROSITE" id="PS50850"/>
    </source>
</evidence>